<proteinExistence type="inferred from homology"/>
<dbReference type="InterPro" id="IPR009053">
    <property type="entry name" value="Prefoldin"/>
</dbReference>
<evidence type="ECO:0000256" key="2">
    <source>
        <dbReference type="SAM" id="Coils"/>
    </source>
</evidence>
<protein>
    <recommendedName>
        <fullName evidence="5">Prefoldin</fullName>
    </recommendedName>
</protein>
<name>A0A8X7VMY3_BRACI</name>
<evidence type="ECO:0000313" key="3">
    <source>
        <dbReference type="EMBL" id="KAG2314231.1"/>
    </source>
</evidence>
<gene>
    <name evidence="3" type="ORF">Bca52824_017353</name>
</gene>
<keyword evidence="2" id="KW-0175">Coiled coil</keyword>
<accession>A0A8X7VMY3</accession>
<evidence type="ECO:0000256" key="1">
    <source>
        <dbReference type="ARBA" id="ARBA00008045"/>
    </source>
</evidence>
<dbReference type="Proteomes" id="UP000886595">
    <property type="component" value="Unassembled WGS sequence"/>
</dbReference>
<dbReference type="EMBL" id="JAAMPC010000004">
    <property type="protein sequence ID" value="KAG2314231.1"/>
    <property type="molecule type" value="Genomic_DNA"/>
</dbReference>
<dbReference type="GO" id="GO:0016272">
    <property type="term" value="C:prefoldin complex"/>
    <property type="evidence" value="ECO:0007669"/>
    <property type="project" value="InterPro"/>
</dbReference>
<feature type="coiled-coil region" evidence="2">
    <location>
        <begin position="49"/>
        <end position="76"/>
    </location>
</feature>
<dbReference type="GO" id="GO:0051082">
    <property type="term" value="F:unfolded protein binding"/>
    <property type="evidence" value="ECO:0007669"/>
    <property type="project" value="InterPro"/>
</dbReference>
<evidence type="ECO:0008006" key="5">
    <source>
        <dbReference type="Google" id="ProtNLM"/>
    </source>
</evidence>
<sequence length="77" mass="8603">MASNSSHSSSARELELQKEVKRHVVALDELSCLSSSRSVYQKKGNLFFLSTAKKVKIDAEKQLDHAKSELAKIRSQV</sequence>
<dbReference type="GO" id="GO:0006457">
    <property type="term" value="P:protein folding"/>
    <property type="evidence" value="ECO:0007669"/>
    <property type="project" value="InterPro"/>
</dbReference>
<dbReference type="Pfam" id="PF01920">
    <property type="entry name" value="Prefoldin_2"/>
    <property type="match status" value="1"/>
</dbReference>
<dbReference type="AlphaFoldDB" id="A0A8X7VMY3"/>
<evidence type="ECO:0000313" key="4">
    <source>
        <dbReference type="Proteomes" id="UP000886595"/>
    </source>
</evidence>
<dbReference type="Gene3D" id="1.10.287.370">
    <property type="match status" value="1"/>
</dbReference>
<organism evidence="3 4">
    <name type="scientific">Brassica carinata</name>
    <name type="common">Ethiopian mustard</name>
    <name type="synonym">Abyssinian cabbage</name>
    <dbReference type="NCBI Taxonomy" id="52824"/>
    <lineage>
        <taxon>Eukaryota</taxon>
        <taxon>Viridiplantae</taxon>
        <taxon>Streptophyta</taxon>
        <taxon>Embryophyta</taxon>
        <taxon>Tracheophyta</taxon>
        <taxon>Spermatophyta</taxon>
        <taxon>Magnoliopsida</taxon>
        <taxon>eudicotyledons</taxon>
        <taxon>Gunneridae</taxon>
        <taxon>Pentapetalae</taxon>
        <taxon>rosids</taxon>
        <taxon>malvids</taxon>
        <taxon>Brassicales</taxon>
        <taxon>Brassicaceae</taxon>
        <taxon>Brassiceae</taxon>
        <taxon>Brassica</taxon>
    </lineage>
</organism>
<dbReference type="InterPro" id="IPR002777">
    <property type="entry name" value="PFD_beta-like"/>
</dbReference>
<dbReference type="SUPFAM" id="SSF46579">
    <property type="entry name" value="Prefoldin"/>
    <property type="match status" value="1"/>
</dbReference>
<keyword evidence="4" id="KW-1185">Reference proteome</keyword>
<dbReference type="GO" id="GO:0009409">
    <property type="term" value="P:response to cold"/>
    <property type="evidence" value="ECO:0007669"/>
    <property type="project" value="UniProtKB-ARBA"/>
</dbReference>
<comment type="similarity">
    <text evidence="1">Belongs to the prefoldin subunit beta family.</text>
</comment>
<comment type="caution">
    <text evidence="3">The sequence shown here is derived from an EMBL/GenBank/DDBJ whole genome shotgun (WGS) entry which is preliminary data.</text>
</comment>
<dbReference type="OrthoDB" id="1894836at2759"/>
<reference evidence="3 4" key="1">
    <citation type="submission" date="2020-02" db="EMBL/GenBank/DDBJ databases">
        <authorList>
            <person name="Ma Q."/>
            <person name="Huang Y."/>
            <person name="Song X."/>
            <person name="Pei D."/>
        </authorList>
    </citation>
    <scope>NUCLEOTIDE SEQUENCE [LARGE SCALE GENOMIC DNA]</scope>
    <source>
        <strain evidence="3">Sxm20200214</strain>
        <tissue evidence="3">Leaf</tissue>
    </source>
</reference>